<evidence type="ECO:0000259" key="2">
    <source>
        <dbReference type="Pfam" id="PF16998"/>
    </source>
</evidence>
<keyword evidence="4" id="KW-1185">Reference proteome</keyword>
<dbReference type="Proteomes" id="UP001319827">
    <property type="component" value="Chromosome"/>
</dbReference>
<dbReference type="EMBL" id="AP024355">
    <property type="protein sequence ID" value="BCR04242.1"/>
    <property type="molecule type" value="Genomic_DNA"/>
</dbReference>
<gene>
    <name evidence="3" type="ORF">DESUT3_13110</name>
</gene>
<feature type="domain" description="Glycine zipper 2TM" evidence="1">
    <location>
        <begin position="28"/>
        <end position="69"/>
    </location>
</feature>
<protein>
    <recommendedName>
        <fullName evidence="5">17 kDa surface antigen</fullName>
    </recommendedName>
</protein>
<dbReference type="InterPro" id="IPR008816">
    <property type="entry name" value="Gly_zipper_2TM_dom"/>
</dbReference>
<evidence type="ECO:0008006" key="5">
    <source>
        <dbReference type="Google" id="ProtNLM"/>
    </source>
</evidence>
<proteinExistence type="predicted"/>
<accession>A0ABM8HUR8</accession>
<sequence length="263" mass="28433">MKRIGTLLLGLVLTLAGCAPVMGPHEQGGTLLGAATGALAGSQIGDGRGRLVAVAIGSLAGALIGQGVGQSLDRADQLTMQRNARVALDQGRPYLASTWVNPDTGSSGSVTPVRTFGTTDGRYCREYLQNVLVGGVQQQAYGTACRQADGSWLIVANNPVSDYRPVTTVYQTRYAPSGYYGGYYYPWYYSPVRLFFSLGYFHHGHHGRHHLHGGHHFKGGHHFRGGNHFRGGHHFKGGHHFRGGHHFKGGHQLRGGGHGWQRR</sequence>
<reference evidence="3 4" key="2">
    <citation type="journal article" date="2021" name="Int. J. Syst. Evol. Microbiol.">
        <title>Isolation and Polyphasic Characterization of Desulfuromonas versatilis sp. Nov., an Electrogenic Bacteria Capable of Versatile Metabolism Isolated from a Graphene Oxide-Reducing Enrichment Culture.</title>
        <authorList>
            <person name="Xie L."/>
            <person name="Yoshida N."/>
            <person name="Ishii S."/>
            <person name="Meng L."/>
        </authorList>
    </citation>
    <scope>NUCLEOTIDE SEQUENCE [LARGE SCALE GENOMIC DNA]</scope>
    <source>
        <strain evidence="3 4">NIT-T3</strain>
    </source>
</reference>
<feature type="domain" description="Surface antigen" evidence="2">
    <location>
        <begin position="74"/>
        <end position="159"/>
    </location>
</feature>
<dbReference type="Pfam" id="PF05433">
    <property type="entry name" value="Rick_17kDa_Anti"/>
    <property type="match status" value="1"/>
</dbReference>
<dbReference type="Pfam" id="PF16998">
    <property type="entry name" value="17kDa_Anti_2"/>
    <property type="match status" value="1"/>
</dbReference>
<evidence type="ECO:0000313" key="3">
    <source>
        <dbReference type="EMBL" id="BCR04242.1"/>
    </source>
</evidence>
<reference evidence="3 4" key="1">
    <citation type="journal article" date="2016" name="C (Basel)">
        <title>Selective Growth of and Electricity Production by Marine Exoelectrogenic Bacteria in Self-Aggregated Hydrogel of Microbially Reduced Graphene Oxide.</title>
        <authorList>
            <person name="Yoshida N."/>
            <person name="Goto Y."/>
            <person name="Miyata Y."/>
        </authorList>
    </citation>
    <scope>NUCLEOTIDE SEQUENCE [LARGE SCALE GENOMIC DNA]</scope>
    <source>
        <strain evidence="3 4">NIT-T3</strain>
    </source>
</reference>
<organism evidence="3 4">
    <name type="scientific">Desulfuromonas versatilis</name>
    <dbReference type="NCBI Taxonomy" id="2802975"/>
    <lineage>
        <taxon>Bacteria</taxon>
        <taxon>Pseudomonadati</taxon>
        <taxon>Thermodesulfobacteriota</taxon>
        <taxon>Desulfuromonadia</taxon>
        <taxon>Desulfuromonadales</taxon>
        <taxon>Desulfuromonadaceae</taxon>
        <taxon>Desulfuromonas</taxon>
    </lineage>
</organism>
<dbReference type="PROSITE" id="PS51257">
    <property type="entry name" value="PROKAR_LIPOPROTEIN"/>
    <property type="match status" value="1"/>
</dbReference>
<evidence type="ECO:0000313" key="4">
    <source>
        <dbReference type="Proteomes" id="UP001319827"/>
    </source>
</evidence>
<name>A0ABM8HUR8_9BACT</name>
<dbReference type="InterPro" id="IPR032635">
    <property type="entry name" value="Anti_2"/>
</dbReference>
<evidence type="ECO:0000259" key="1">
    <source>
        <dbReference type="Pfam" id="PF05433"/>
    </source>
</evidence>
<dbReference type="RefSeq" id="WP_221251662.1">
    <property type="nucleotide sequence ID" value="NZ_AP024355.1"/>
</dbReference>